<dbReference type="EMBL" id="CAJNOU010004286">
    <property type="protein sequence ID" value="CAF1435240.1"/>
    <property type="molecule type" value="Genomic_DNA"/>
</dbReference>
<evidence type="ECO:0000259" key="1">
    <source>
        <dbReference type="PROSITE" id="PS50878"/>
    </source>
</evidence>
<name>A0A815NIY0_9BILA</name>
<feature type="non-terminal residue" evidence="2">
    <location>
        <position position="1"/>
    </location>
</feature>
<dbReference type="InterPro" id="IPR000477">
    <property type="entry name" value="RT_dom"/>
</dbReference>
<sequence length="704" mass="82588">MDECQRKLTEQSALWLNKELSLDQLDQGLRKFVHYQRNYLLGRNTKQLEKFKDDMHEKVLLGTLSSCSLTSEQSESINGLMAIRKQQGSVWEELLMLEMRVLCKFLPENFDHLKDYIAPISYSPLNNNPKSIQIRNQHYKIIQEAKREWLNCFLNAYDAKLKESDQQYRNEIGKLETQLLNNRIADGSSVVKKIHDYMAYQTDKLKQNIHNKILSFRGILLQNHQRISPKIKNMIGVSPEPYLDLTFKPFNKRQWLYLSLGPSYIRLNQSAIRPRDQQESTVTKEHKNIYDKIAQRHSSHPYNIPSKSLILKQYSNHLLEYLNNSYFTPLSYKDQLRAIEQAKTTAYIRKILKKHNLILRITDKGHHFYIGSETEFEKKVQKFFEDTNAFMELSVNPLKEIQDKVIQSLDRLREKKLILVWQYNKMMPDRTKSELAHLYFNPKTHKEDIPVRPIENTIHAPTTNISKFLSEIISPIFDSKCGSTTVIDGVSLIKELNKYIRKDLFKPSTLFCTLDIRNLYTMLPQEEALNILVEFLRVHGYEKVKGIPLDTIRQLASLVLQENVFVYNKKIYKQVLGGAMGSSFTLTLANIFMWKWQKEFVRRQDMTGEFYGRYIDDIFMTWNKSETELKNLLEQANTWHPNIKLEYQISQSLPFLDILLTNKNGILSTGVYHKPAAEPYVVPFLSDHSRHTFVNVIQTTLARA</sequence>
<evidence type="ECO:0000313" key="3">
    <source>
        <dbReference type="Proteomes" id="UP000663889"/>
    </source>
</evidence>
<dbReference type="PROSITE" id="PS50878">
    <property type="entry name" value="RT_POL"/>
    <property type="match status" value="1"/>
</dbReference>
<dbReference type="AlphaFoldDB" id="A0A815NIY0"/>
<dbReference type="Proteomes" id="UP000663889">
    <property type="component" value="Unassembled WGS sequence"/>
</dbReference>
<proteinExistence type="predicted"/>
<protein>
    <recommendedName>
        <fullName evidence="1">Reverse transcriptase domain-containing protein</fullName>
    </recommendedName>
</protein>
<evidence type="ECO:0000313" key="2">
    <source>
        <dbReference type="EMBL" id="CAF1435240.1"/>
    </source>
</evidence>
<comment type="caution">
    <text evidence="2">The sequence shown here is derived from an EMBL/GenBank/DDBJ whole genome shotgun (WGS) entry which is preliminary data.</text>
</comment>
<organism evidence="2 3">
    <name type="scientific">Rotaria sordida</name>
    <dbReference type="NCBI Taxonomy" id="392033"/>
    <lineage>
        <taxon>Eukaryota</taxon>
        <taxon>Metazoa</taxon>
        <taxon>Spiralia</taxon>
        <taxon>Gnathifera</taxon>
        <taxon>Rotifera</taxon>
        <taxon>Eurotatoria</taxon>
        <taxon>Bdelloidea</taxon>
        <taxon>Philodinida</taxon>
        <taxon>Philodinidae</taxon>
        <taxon>Rotaria</taxon>
    </lineage>
</organism>
<feature type="domain" description="Reverse transcriptase" evidence="1">
    <location>
        <begin position="422"/>
        <end position="698"/>
    </location>
</feature>
<gene>
    <name evidence="2" type="ORF">SEV965_LOCUS32952</name>
</gene>
<dbReference type="PANTHER" id="PTHR21301">
    <property type="entry name" value="REVERSE TRANSCRIPTASE"/>
    <property type="match status" value="1"/>
</dbReference>
<dbReference type="PANTHER" id="PTHR21301:SF10">
    <property type="entry name" value="REVERSE TRANSCRIPTASE DOMAIN-CONTAINING PROTEIN"/>
    <property type="match status" value="1"/>
</dbReference>
<accession>A0A815NIY0</accession>
<reference evidence="2" key="1">
    <citation type="submission" date="2021-02" db="EMBL/GenBank/DDBJ databases">
        <authorList>
            <person name="Nowell W R."/>
        </authorList>
    </citation>
    <scope>NUCLEOTIDE SEQUENCE</scope>
</reference>